<dbReference type="SUPFAM" id="SSF54001">
    <property type="entry name" value="Cysteine proteinases"/>
    <property type="match status" value="1"/>
</dbReference>
<dbReference type="Proteomes" id="UP001310594">
    <property type="component" value="Unassembled WGS sequence"/>
</dbReference>
<evidence type="ECO:0000259" key="5">
    <source>
        <dbReference type="PROSITE" id="PS50235"/>
    </source>
</evidence>
<dbReference type="InterPro" id="IPR028889">
    <property type="entry name" value="USP"/>
</dbReference>
<sequence>MVPGTWGSKQRGLENMVADAALRIVAPRHGVLTIPTVTTASKNRYQVDITYFDAQVLNQMHTSGTVSASALPQFLKSKKIEWKSSTIPARPVPALPALFVRPILPPETNTDALKRRSAEAMAWVVAQVHGSVATDATLTLRVQACKELLGMSDGEDRVDDSMYRQEAIFVTSATDKGFDLDPSSAVHGDTFGTRLNTIKVPANPDAVSRVIEAGERHFLQNGDVVLAWRCACQRADFEQHLALEGLDAESCHCQPSQKHSKSHLCKMCKSLTICDWLTNGICPHCQTSGPCRTCSTSDEECDQKLPRCSGCEQKDVDCVYDARLGRDKRVRTCLRCAQSDFSCDKAKPACTRCVQDEEECIYFSTKKHPCCNQCRDNPNACDRVRPSCSECTKHSRECSFEASCKQCTKAGEQCSRELPSCAQCTSKHITCSFGGAKSPCNPCIKAGKADDCGRERPACSNCVTNDQDCSYTRPKTPCALCILTEKSDRCGRERPICSQCAEEGKDCSYEIIRQGATPCLPCSREGKAGECGCQRPICSQCVNKGGNCSFPKNQKIPCDACKQVGKANDCGRERPMCSQCANEDKECFYTRDRRRRACESCIEAGKSEECGRQTPTCSQCTEVGDMCIYKASKACVNCVEAGEDCGREETGCHQCVNHGRKCSFKESGEFMRLWNLYRVLINHDVAALEKIGSRKARELATTLLANRSALKKELATRRRGQDLQDEYLLCPMDSKRSGLKQDGFAPSPDAMYPVTVTGEGGQKRPALHVLQNIRFCHLFLNRLKGNFSHLLLRCYSDLCKSHSEDELREILRQLDHIYLIGLQVPHQTDARLQLAVSKVESFMAQSSAGIASPEGVASIGDPWKFYGSGRHRFSQDREETAKPDTLPADQDPFPNFSRLKEKIAEIEATYDVKFGEVPYLFNPANKPTVWRWSDVRAFYASHLFAMNNWCDEQHSNERSAGGLLVLHCLQYANPRQFAPAGFPDDFDWLRQNLEPYSRSPMGASAGHAVHGQEMKLGLDSDFNFNPADCTVDWESWPWNRMKGRHEIQLPRMITTLRETPKASPNHWPAERALVPNVPETTWQPEVSQRERFAALVKLLQPQPPATAHPPPAQNLSNTDNICYASSVLQALHLVPALKRLIVKSVSAPLRTQTGRPSQYLLEQRDDQNLSGHKRLLQRLRHASKVMAIAMTQLPPELATSILATVNTLGYDFPRGVEQDPGEFLDAMLEIMDTAGDCSRYNETGVTLQDNINDEHARAARELRIIAPLASDYRRAWDAHLQAGHDSPVTKLLGIQVAQESLCRSPGCVSRYARSFLHSNTINLVFPGDAVKHPDKAYSVEDLLQANDQIANDLEHDPMDCHFPDHAPKTEMFRRLLRLPPVLIMRVERQGSPGSLRGFKTQKEMEKAADRNRLRNRLIMEDTLDMSPWCDNSLPSESLDEFEPADRDTSDYPDRVLGDPCGPMKQYRLMGVISWRSYHIVTHARIKDEDGYMRWALLDDTRSEPTWENPLDNQKSSLETTLIYVKMSKSERSALRTAISGDTDMTDVEETELDEDEEDLNEEISARSLLEKLDTSDDDDEDDDEDDESDDGGEVEDWSKLTMAGLSDRLHKELSNMANNSSNDRLKQTTLMIASHVQRMGAQYTRLDAETGILRTRAKSLQQQLSAAEKEPSSASGTAAEQLETIKAELVTLEAQREERAAGLSEDNNALLEVRRSIREAQQQLENGQAAAGQARDETATATAILEQVQENILNAQRELDTLQAQAAQMPAVTQPGLGGSALAQTLALFPQLSSVEVSQLIQHASQHLTQVLQQQAATQPATPAGGHPPPPPPGGARPPLPPPADGQRPTSSPTRQTGDRAGTHAPNTPHRTNGFQRPTLASTARAAAQPYPTKKPPGR</sequence>
<dbReference type="GO" id="GO:0000981">
    <property type="term" value="F:DNA-binding transcription factor activity, RNA polymerase II-specific"/>
    <property type="evidence" value="ECO:0007669"/>
    <property type="project" value="InterPro"/>
</dbReference>
<dbReference type="GO" id="GO:0004843">
    <property type="term" value="F:cysteine-type deubiquitinase activity"/>
    <property type="evidence" value="ECO:0007669"/>
    <property type="project" value="InterPro"/>
</dbReference>
<feature type="compositionally biased region" description="Low complexity" evidence="3">
    <location>
        <begin position="1812"/>
        <end position="1825"/>
    </location>
</feature>
<dbReference type="InterPro" id="IPR001394">
    <property type="entry name" value="Peptidase_C19_UCH"/>
</dbReference>
<evidence type="ECO:0000313" key="7">
    <source>
        <dbReference type="Proteomes" id="UP001310594"/>
    </source>
</evidence>
<feature type="compositionally biased region" description="Basic and acidic residues" evidence="3">
    <location>
        <begin position="1443"/>
        <end position="1456"/>
    </location>
</feature>
<evidence type="ECO:0000256" key="2">
    <source>
        <dbReference type="SAM" id="Coils"/>
    </source>
</evidence>
<feature type="domain" description="Zn(2)-C6 fungal-type" evidence="4">
    <location>
        <begin position="290"/>
        <end position="320"/>
    </location>
</feature>
<evidence type="ECO:0000256" key="3">
    <source>
        <dbReference type="SAM" id="MobiDB-lite"/>
    </source>
</evidence>
<dbReference type="CDD" id="cd00067">
    <property type="entry name" value="GAL4"/>
    <property type="match status" value="2"/>
</dbReference>
<keyword evidence="2" id="KW-0175">Coiled coil</keyword>
<dbReference type="Gene3D" id="3.90.70.10">
    <property type="entry name" value="Cysteine proteinases"/>
    <property type="match status" value="1"/>
</dbReference>
<feature type="region of interest" description="Disordered" evidence="3">
    <location>
        <begin position="1434"/>
        <end position="1457"/>
    </location>
</feature>
<dbReference type="SUPFAM" id="SSF57701">
    <property type="entry name" value="Zn2/Cys6 DNA-binding domain"/>
    <property type="match status" value="1"/>
</dbReference>
<feature type="region of interest" description="Disordered" evidence="3">
    <location>
        <begin position="1533"/>
        <end position="1597"/>
    </location>
</feature>
<dbReference type="GO" id="GO:0008270">
    <property type="term" value="F:zinc ion binding"/>
    <property type="evidence" value="ECO:0007669"/>
    <property type="project" value="InterPro"/>
</dbReference>
<organism evidence="6 7">
    <name type="scientific">Elasticomyces elasticus</name>
    <dbReference type="NCBI Taxonomy" id="574655"/>
    <lineage>
        <taxon>Eukaryota</taxon>
        <taxon>Fungi</taxon>
        <taxon>Dikarya</taxon>
        <taxon>Ascomycota</taxon>
        <taxon>Pezizomycotina</taxon>
        <taxon>Dothideomycetes</taxon>
        <taxon>Dothideomycetidae</taxon>
        <taxon>Mycosphaerellales</taxon>
        <taxon>Teratosphaeriaceae</taxon>
        <taxon>Elasticomyces</taxon>
    </lineage>
</organism>
<reference evidence="6" key="1">
    <citation type="submission" date="2023-08" db="EMBL/GenBank/DDBJ databases">
        <title>Black Yeasts Isolated from many extreme environments.</title>
        <authorList>
            <person name="Coleine C."/>
            <person name="Stajich J.E."/>
            <person name="Selbmann L."/>
        </authorList>
    </citation>
    <scope>NUCLEOTIDE SEQUENCE</scope>
    <source>
        <strain evidence="6">CCFEE 5810</strain>
    </source>
</reference>
<feature type="compositionally biased region" description="Acidic residues" evidence="3">
    <location>
        <begin position="1543"/>
        <end position="1561"/>
    </location>
</feature>
<dbReference type="InterPro" id="IPR036864">
    <property type="entry name" value="Zn2-C6_fun-type_DNA-bd_sf"/>
</dbReference>
<protein>
    <submittedName>
        <fullName evidence="6">Uncharacterized protein</fullName>
    </submittedName>
</protein>
<dbReference type="GO" id="GO:0016579">
    <property type="term" value="P:protein deubiquitination"/>
    <property type="evidence" value="ECO:0007669"/>
    <property type="project" value="InterPro"/>
</dbReference>
<feature type="domain" description="Zn(2)-C6 fungal-type" evidence="4">
    <location>
        <begin position="332"/>
        <end position="362"/>
    </location>
</feature>
<dbReference type="CDD" id="cd02257">
    <property type="entry name" value="Peptidase_C19"/>
    <property type="match status" value="1"/>
</dbReference>
<evidence type="ECO:0000256" key="1">
    <source>
        <dbReference type="ARBA" id="ARBA00023242"/>
    </source>
</evidence>
<dbReference type="EMBL" id="JAVRQU010000005">
    <property type="protein sequence ID" value="KAK5702837.1"/>
    <property type="molecule type" value="Genomic_DNA"/>
</dbReference>
<dbReference type="PROSITE" id="PS50048">
    <property type="entry name" value="ZN2_CY6_FUNGAL_2"/>
    <property type="match status" value="3"/>
</dbReference>
<feature type="domain" description="USP" evidence="5">
    <location>
        <begin position="1113"/>
        <end position="1526"/>
    </location>
</feature>
<gene>
    <name evidence="6" type="ORF">LTR97_003783</name>
</gene>
<dbReference type="PROSITE" id="PS50235">
    <property type="entry name" value="USP_3"/>
    <property type="match status" value="1"/>
</dbReference>
<feature type="domain" description="Zn(2)-C6 fungal-type" evidence="4">
    <location>
        <begin position="370"/>
        <end position="400"/>
    </location>
</feature>
<feature type="region of interest" description="Disordered" evidence="3">
    <location>
        <begin position="1811"/>
        <end position="1899"/>
    </location>
</feature>
<accession>A0AAN7W862</accession>
<proteinExistence type="predicted"/>
<name>A0AAN7W862_9PEZI</name>
<comment type="caution">
    <text evidence="6">The sequence shown here is derived from an EMBL/GenBank/DDBJ whole genome shotgun (WGS) entry which is preliminary data.</text>
</comment>
<feature type="compositionally biased region" description="Polar residues" evidence="3">
    <location>
        <begin position="1865"/>
        <end position="1882"/>
    </location>
</feature>
<keyword evidence="1" id="KW-0539">Nucleus</keyword>
<dbReference type="InterPro" id="IPR038765">
    <property type="entry name" value="Papain-like_cys_pep_sf"/>
</dbReference>
<dbReference type="InterPro" id="IPR001138">
    <property type="entry name" value="Zn2Cys6_DnaBD"/>
</dbReference>
<feature type="compositionally biased region" description="Acidic residues" evidence="3">
    <location>
        <begin position="1575"/>
        <end position="1595"/>
    </location>
</feature>
<feature type="coiled-coil region" evidence="2">
    <location>
        <begin position="1703"/>
        <end position="1765"/>
    </location>
</feature>
<evidence type="ECO:0000259" key="4">
    <source>
        <dbReference type="PROSITE" id="PS50048"/>
    </source>
</evidence>
<feature type="compositionally biased region" description="Pro residues" evidence="3">
    <location>
        <begin position="1826"/>
        <end position="1844"/>
    </location>
</feature>
<dbReference type="Pfam" id="PF00443">
    <property type="entry name" value="UCH"/>
    <property type="match status" value="1"/>
</dbReference>
<evidence type="ECO:0000313" key="6">
    <source>
        <dbReference type="EMBL" id="KAK5702837.1"/>
    </source>
</evidence>